<evidence type="ECO:0000313" key="2">
    <source>
        <dbReference type="Proteomes" id="UP000059419"/>
    </source>
</evidence>
<dbReference type="GeneID" id="84615285"/>
<gene>
    <name evidence="1" type="ORF">EM595_p0414</name>
</gene>
<evidence type="ECO:0000313" key="1">
    <source>
        <dbReference type="EMBL" id="CUU26111.1"/>
    </source>
</evidence>
<dbReference type="KEGG" id="ege:EM595_p0414"/>
<dbReference type="InterPro" id="IPR025730">
    <property type="entry name" value="Biofilm_BssS"/>
</dbReference>
<geneLocation type="plasmid" evidence="2">
    <name>pEM01</name>
</geneLocation>
<keyword evidence="2" id="KW-1185">Reference proteome</keyword>
<reference evidence="2" key="1">
    <citation type="submission" date="2015-11" db="EMBL/GenBank/DDBJ databases">
        <authorList>
            <person name="Blom J."/>
        </authorList>
    </citation>
    <scope>NUCLEOTIDE SEQUENCE [LARGE SCALE GENOMIC DNA]</scope>
    <source>
        <plasmid evidence="2">pEM01</plasmid>
    </source>
</reference>
<accession>A0A0U5L874</accession>
<dbReference type="OrthoDB" id="6542252at2"/>
<protein>
    <recommendedName>
        <fullName evidence="3">BssS family protein</fullName>
    </recommendedName>
</protein>
<organism evidence="1 2">
    <name type="scientific">Duffyella gerundensis</name>
    <dbReference type="NCBI Taxonomy" id="1619313"/>
    <lineage>
        <taxon>Bacteria</taxon>
        <taxon>Pseudomonadati</taxon>
        <taxon>Pseudomonadota</taxon>
        <taxon>Gammaproteobacteria</taxon>
        <taxon>Enterobacterales</taxon>
        <taxon>Erwiniaceae</taxon>
        <taxon>Duffyella</taxon>
    </lineage>
</organism>
<dbReference type="PATRIC" id="fig|1619313.3.peg.4035"/>
<sequence>MTKFEELVFYPITGWHIGPLSGHPAIVLQFSYTEAQALPGTDPQESVFFGLTAGMTRKLIASLNQHLAYIEDPDYVAPKRH</sequence>
<proteinExistence type="predicted"/>
<dbReference type="EMBL" id="LN907828">
    <property type="protein sequence ID" value="CUU26111.1"/>
    <property type="molecule type" value="Genomic_DNA"/>
</dbReference>
<dbReference type="AlphaFoldDB" id="A0A0U5L874"/>
<evidence type="ECO:0008006" key="3">
    <source>
        <dbReference type="Google" id="ProtNLM"/>
    </source>
</evidence>
<dbReference type="Pfam" id="PF13991">
    <property type="entry name" value="BssS"/>
    <property type="match status" value="1"/>
</dbReference>
<dbReference type="Proteomes" id="UP000059419">
    <property type="component" value="Plasmid pEM01"/>
</dbReference>
<name>A0A0U5L874_9GAMM</name>
<dbReference type="RefSeq" id="WP_067436612.1">
    <property type="nucleotide sequence ID" value="NZ_CP072599.1"/>
</dbReference>